<dbReference type="InterPro" id="IPR011701">
    <property type="entry name" value="MFS"/>
</dbReference>
<feature type="transmembrane region" description="Helical" evidence="4">
    <location>
        <begin position="289"/>
        <end position="314"/>
    </location>
</feature>
<organism evidence="5 6">
    <name type="scientific">Daeguia caeni</name>
    <dbReference type="NCBI Taxonomy" id="439612"/>
    <lineage>
        <taxon>Bacteria</taxon>
        <taxon>Pseudomonadati</taxon>
        <taxon>Pseudomonadota</taxon>
        <taxon>Alphaproteobacteria</taxon>
        <taxon>Hyphomicrobiales</taxon>
        <taxon>Brucellaceae</taxon>
        <taxon>Daeguia</taxon>
    </lineage>
</organism>
<gene>
    <name evidence="5" type="ORF">ACFO1V_02100</name>
</gene>
<protein>
    <submittedName>
        <fullName evidence="5">MFS transporter</fullName>
    </submittedName>
</protein>
<sequence length="379" mass="40972">MMAVFARCFLVVVIPVAAYERLGSAGEVSVIYLIASCLAFCTSLFMPRLLARYGQDLAVHFGLLSAVLMAVFLFLPWKWTLVPAVVAHVLMSALFEGAAGFAAMRAVPRTLRGHYESQRVMYGGVGFVVAPFLASVMMHNNMGSLAVLTASGCGLVAWLIMRISVGSLGNRQSTRPIPGADRTRSSNSSNVLKRFIASHGMRTAWLLAVGRAVWWNMLYTYSPLLAIASAVDLVWSGALISATSCLLLVVPLWAVVLRRNGPRRFMFAAYGACGLLTIFAGIAGHVSFFIAAAFLMIASIAMSAIDSVGNGLFLRALRQRQATEMVPIFYTFRDVAQISSAAVYALLLIVFEVTDVFTFTGIITLGFSLLCLGLPRRAL</sequence>
<keyword evidence="3 4" id="KW-0472">Membrane</keyword>
<evidence type="ECO:0000256" key="2">
    <source>
        <dbReference type="ARBA" id="ARBA00022989"/>
    </source>
</evidence>
<keyword evidence="2 4" id="KW-1133">Transmembrane helix</keyword>
<keyword evidence="6" id="KW-1185">Reference proteome</keyword>
<dbReference type="EMBL" id="JBHSEL010000023">
    <property type="protein sequence ID" value="MFC4624030.1"/>
    <property type="molecule type" value="Genomic_DNA"/>
</dbReference>
<evidence type="ECO:0000313" key="5">
    <source>
        <dbReference type="EMBL" id="MFC4624030.1"/>
    </source>
</evidence>
<evidence type="ECO:0000256" key="3">
    <source>
        <dbReference type="ARBA" id="ARBA00023136"/>
    </source>
</evidence>
<feature type="transmembrane region" description="Helical" evidence="4">
    <location>
        <begin position="335"/>
        <end position="351"/>
    </location>
</feature>
<feature type="transmembrane region" description="Helical" evidence="4">
    <location>
        <begin position="28"/>
        <end position="45"/>
    </location>
</feature>
<name>A0ABV9H3H6_9HYPH</name>
<comment type="caution">
    <text evidence="5">The sequence shown here is derived from an EMBL/GenBank/DDBJ whole genome shotgun (WGS) entry which is preliminary data.</text>
</comment>
<dbReference type="Gene3D" id="1.20.1250.20">
    <property type="entry name" value="MFS general substrate transporter like domains"/>
    <property type="match status" value="1"/>
</dbReference>
<proteinExistence type="predicted"/>
<evidence type="ECO:0000256" key="4">
    <source>
        <dbReference type="SAM" id="Phobius"/>
    </source>
</evidence>
<feature type="transmembrane region" description="Helical" evidence="4">
    <location>
        <begin position="85"/>
        <end position="108"/>
    </location>
</feature>
<feature type="transmembrane region" description="Helical" evidence="4">
    <location>
        <begin position="357"/>
        <end position="375"/>
    </location>
</feature>
<reference evidence="6" key="1">
    <citation type="journal article" date="2019" name="Int. J. Syst. Evol. Microbiol.">
        <title>The Global Catalogue of Microorganisms (GCM) 10K type strain sequencing project: providing services to taxonomists for standard genome sequencing and annotation.</title>
        <authorList>
            <consortium name="The Broad Institute Genomics Platform"/>
            <consortium name="The Broad Institute Genome Sequencing Center for Infectious Disease"/>
            <person name="Wu L."/>
            <person name="Ma J."/>
        </authorList>
    </citation>
    <scope>NUCLEOTIDE SEQUENCE [LARGE SCALE GENOMIC DNA]</scope>
    <source>
        <strain evidence="6">CGMCC 1.15731</strain>
    </source>
</reference>
<dbReference type="Proteomes" id="UP001596042">
    <property type="component" value="Unassembled WGS sequence"/>
</dbReference>
<feature type="transmembrane region" description="Helical" evidence="4">
    <location>
        <begin position="145"/>
        <end position="165"/>
    </location>
</feature>
<feature type="transmembrane region" description="Helical" evidence="4">
    <location>
        <begin position="203"/>
        <end position="221"/>
    </location>
</feature>
<feature type="transmembrane region" description="Helical" evidence="4">
    <location>
        <begin position="57"/>
        <end position="79"/>
    </location>
</feature>
<feature type="transmembrane region" description="Helical" evidence="4">
    <location>
        <begin position="265"/>
        <end position="283"/>
    </location>
</feature>
<accession>A0ABV9H3H6</accession>
<dbReference type="InterPro" id="IPR036259">
    <property type="entry name" value="MFS_trans_sf"/>
</dbReference>
<dbReference type="Pfam" id="PF07690">
    <property type="entry name" value="MFS_1"/>
    <property type="match status" value="1"/>
</dbReference>
<evidence type="ECO:0000256" key="1">
    <source>
        <dbReference type="ARBA" id="ARBA00022692"/>
    </source>
</evidence>
<dbReference type="SUPFAM" id="SSF103473">
    <property type="entry name" value="MFS general substrate transporter"/>
    <property type="match status" value="1"/>
</dbReference>
<evidence type="ECO:0000313" key="6">
    <source>
        <dbReference type="Proteomes" id="UP001596042"/>
    </source>
</evidence>
<feature type="transmembrane region" description="Helical" evidence="4">
    <location>
        <begin position="233"/>
        <end position="253"/>
    </location>
</feature>
<feature type="transmembrane region" description="Helical" evidence="4">
    <location>
        <begin position="120"/>
        <end position="139"/>
    </location>
</feature>
<keyword evidence="1 4" id="KW-0812">Transmembrane</keyword>